<proteinExistence type="predicted"/>
<evidence type="ECO:0000259" key="2">
    <source>
        <dbReference type="Pfam" id="PF13968"/>
    </source>
</evidence>
<feature type="transmembrane region" description="Helical" evidence="1">
    <location>
        <begin position="116"/>
        <end position="136"/>
    </location>
</feature>
<accession>A0AAP0S4L8</accession>
<feature type="transmembrane region" description="Helical" evidence="1">
    <location>
        <begin position="46"/>
        <end position="68"/>
    </location>
</feature>
<keyword evidence="1" id="KW-0812">Transmembrane</keyword>
<dbReference type="PANTHER" id="PTHR31325">
    <property type="entry name" value="OS01G0798800 PROTEIN-RELATED"/>
    <property type="match status" value="1"/>
</dbReference>
<name>A0AAP0S4L8_LIQFO</name>
<dbReference type="Pfam" id="PF04578">
    <property type="entry name" value="DUF594"/>
    <property type="match status" value="1"/>
</dbReference>
<protein>
    <recommendedName>
        <fullName evidence="2">DUF4220 domain-containing protein</fullName>
    </recommendedName>
</protein>
<gene>
    <name evidence="3" type="ORF">L1049_015345</name>
</gene>
<evidence type="ECO:0000313" key="3">
    <source>
        <dbReference type="EMBL" id="KAK9286937.1"/>
    </source>
</evidence>
<feature type="domain" description="DUF4220" evidence="2">
    <location>
        <begin position="51"/>
        <end position="403"/>
    </location>
</feature>
<dbReference type="AlphaFoldDB" id="A0AAP0S4L8"/>
<keyword evidence="4" id="KW-1185">Reference proteome</keyword>
<dbReference type="Pfam" id="PF13968">
    <property type="entry name" value="DUF4220"/>
    <property type="match status" value="1"/>
</dbReference>
<dbReference type="Proteomes" id="UP001415857">
    <property type="component" value="Unassembled WGS sequence"/>
</dbReference>
<sequence length="677" mass="78367">MRIFPETITELWNEWELRVLVLISLSLQIILIMLGKRRKYTTRNWVRFVLWLAYLSADWVATVSLGVLCNMQGFSKSTDSAPHQDGTIMAFWAPFLLLHLGGPDTITAFSLEDNELWLRHFLGLLVQVGVAFYVFLRSWTTGTNYLLFVAIPIFVAGIIKYGERTWVLWSASSGNFRDSLLPPPNPGLDYVKITEKYGEDIDLWSGFNKRPGYERYRVDTNIILDARIFHEAHYFFKIFRCLYADLILSFADINDSYEAFKTKSPNKAFKLIEIELGFIYDVLYTKASLVYSHAGSFLRPISFISTVSAFMGFLIVNKHGYSKINIIISYVLFIGALVLEIYAVIVQLFSDWTVLWLSKHKSPRWNRIFEAIFSRRLAISENKRAIYEKKRWSHSMAQFNLIGFCLRHKPAQCLRIWDCFGVYEKLEKYLQIHLKDITSELEIFVFEHIQPKAKDAEGNATRINEVCHYRGDEVLRAFDDLRWSVEVDFDESILLWHIATDLYCDKCQDAKIPEISKSLSDYMLYLLVMCPFMLPNGIGQIRFQDTVAEAERFFQDRKLPSNRSDACDKLLAVDSRFPQASVKGDVCKSVLFDGCRLAKSLQLLERRDGWDSEKVWKMISNVWVEMLCYAANQCRWNQHAQQLGRGGELLTHVSLLMVHLGLTEQLKVIKGEGIVPL</sequence>
<evidence type="ECO:0000256" key="1">
    <source>
        <dbReference type="SAM" id="Phobius"/>
    </source>
</evidence>
<dbReference type="InterPro" id="IPR025315">
    <property type="entry name" value="DUF4220"/>
</dbReference>
<keyword evidence="1" id="KW-0472">Membrane</keyword>
<feature type="transmembrane region" description="Helical" evidence="1">
    <location>
        <begin position="142"/>
        <end position="159"/>
    </location>
</feature>
<comment type="caution">
    <text evidence="3">The sequence shown here is derived from an EMBL/GenBank/DDBJ whole genome shotgun (WGS) entry which is preliminary data.</text>
</comment>
<organism evidence="3 4">
    <name type="scientific">Liquidambar formosana</name>
    <name type="common">Formosan gum</name>
    <dbReference type="NCBI Taxonomy" id="63359"/>
    <lineage>
        <taxon>Eukaryota</taxon>
        <taxon>Viridiplantae</taxon>
        <taxon>Streptophyta</taxon>
        <taxon>Embryophyta</taxon>
        <taxon>Tracheophyta</taxon>
        <taxon>Spermatophyta</taxon>
        <taxon>Magnoliopsida</taxon>
        <taxon>eudicotyledons</taxon>
        <taxon>Gunneridae</taxon>
        <taxon>Pentapetalae</taxon>
        <taxon>Saxifragales</taxon>
        <taxon>Altingiaceae</taxon>
        <taxon>Liquidambar</taxon>
    </lineage>
</organism>
<feature type="transmembrane region" description="Helical" evidence="1">
    <location>
        <begin position="15"/>
        <end position="34"/>
    </location>
</feature>
<keyword evidence="1" id="KW-1133">Transmembrane helix</keyword>
<dbReference type="EMBL" id="JBBPBK010000004">
    <property type="protein sequence ID" value="KAK9286937.1"/>
    <property type="molecule type" value="Genomic_DNA"/>
</dbReference>
<reference evidence="3 4" key="1">
    <citation type="journal article" date="2024" name="Plant J.">
        <title>Genome sequences and population genomics reveal climatic adaptation and genomic divergence between two closely related sweetgum species.</title>
        <authorList>
            <person name="Xu W.Q."/>
            <person name="Ren C.Q."/>
            <person name="Zhang X.Y."/>
            <person name="Comes H.P."/>
            <person name="Liu X.H."/>
            <person name="Li Y.G."/>
            <person name="Kettle C.J."/>
            <person name="Jalonen R."/>
            <person name="Gaisberger H."/>
            <person name="Ma Y.Z."/>
            <person name="Qiu Y.X."/>
        </authorList>
    </citation>
    <scope>NUCLEOTIDE SEQUENCE [LARGE SCALE GENOMIC DNA]</scope>
    <source>
        <strain evidence="3">Hangzhou</strain>
    </source>
</reference>
<evidence type="ECO:0000313" key="4">
    <source>
        <dbReference type="Proteomes" id="UP001415857"/>
    </source>
</evidence>
<feature type="transmembrane region" description="Helical" evidence="1">
    <location>
        <begin position="328"/>
        <end position="349"/>
    </location>
</feature>
<feature type="transmembrane region" description="Helical" evidence="1">
    <location>
        <begin position="297"/>
        <end position="316"/>
    </location>
</feature>
<dbReference type="InterPro" id="IPR007658">
    <property type="entry name" value="DUF594"/>
</dbReference>